<name>A0A841TE32_9BACL</name>
<feature type="binding site" evidence="11">
    <location>
        <position position="75"/>
    </location>
    <ligand>
        <name>pyridoxal 5'-phosphate</name>
        <dbReference type="ChEBI" id="CHEBI:597326"/>
    </ligand>
</feature>
<evidence type="ECO:0000256" key="2">
    <source>
        <dbReference type="ARBA" id="ARBA00004962"/>
    </source>
</evidence>
<dbReference type="InterPro" id="IPR036052">
    <property type="entry name" value="TrpB-like_PALP_sf"/>
</dbReference>
<dbReference type="InterPro" id="IPR005859">
    <property type="entry name" value="CysK"/>
</dbReference>
<dbReference type="UniPathway" id="UPA00136">
    <property type="reaction ID" value="UER00200"/>
</dbReference>
<protein>
    <recommendedName>
        <fullName evidence="5 13">Cysteine synthase</fullName>
        <ecNumber evidence="4 13">2.5.1.47</ecNumber>
    </recommendedName>
</protein>
<keyword evidence="6 13" id="KW-0028">Amino-acid biosynthesis</keyword>
<dbReference type="AlphaFoldDB" id="A0A841TE32"/>
<dbReference type="NCBIfam" id="TIGR01136">
    <property type="entry name" value="cysKM"/>
    <property type="match status" value="1"/>
</dbReference>
<gene>
    <name evidence="15" type="primary">cysK</name>
    <name evidence="15" type="ORF">H4Q31_20630</name>
</gene>
<dbReference type="PANTHER" id="PTHR10314">
    <property type="entry name" value="CYSTATHIONINE BETA-SYNTHASE"/>
    <property type="match status" value="1"/>
</dbReference>
<comment type="similarity">
    <text evidence="3 13">Belongs to the cysteine synthase/cystathionine beta-synthase family.</text>
</comment>
<feature type="binding site" evidence="11">
    <location>
        <position position="270"/>
    </location>
    <ligand>
        <name>pyridoxal 5'-phosphate</name>
        <dbReference type="ChEBI" id="CHEBI:597326"/>
    </ligand>
</feature>
<dbReference type="GO" id="GO:0004124">
    <property type="term" value="F:cysteine synthase activity"/>
    <property type="evidence" value="ECO:0007669"/>
    <property type="project" value="UniProtKB-UniRule"/>
</dbReference>
<evidence type="ECO:0000256" key="4">
    <source>
        <dbReference type="ARBA" id="ARBA00012681"/>
    </source>
</evidence>
<feature type="modified residue" description="N6-(pyridoxal phosphate)lysine" evidence="12">
    <location>
        <position position="45"/>
    </location>
</feature>
<dbReference type="FunFam" id="3.40.50.1100:FF:000118">
    <property type="entry name" value="Related to CYS4-cystathionine beta-synthase"/>
    <property type="match status" value="1"/>
</dbReference>
<evidence type="ECO:0000256" key="3">
    <source>
        <dbReference type="ARBA" id="ARBA00007103"/>
    </source>
</evidence>
<evidence type="ECO:0000256" key="11">
    <source>
        <dbReference type="PIRSR" id="PIRSR605856-50"/>
    </source>
</evidence>
<proteinExistence type="inferred from homology"/>
<evidence type="ECO:0000256" key="5">
    <source>
        <dbReference type="ARBA" id="ARBA00019371"/>
    </source>
</evidence>
<evidence type="ECO:0000256" key="6">
    <source>
        <dbReference type="ARBA" id="ARBA00022605"/>
    </source>
</evidence>
<evidence type="ECO:0000256" key="10">
    <source>
        <dbReference type="ARBA" id="ARBA00047931"/>
    </source>
</evidence>
<feature type="binding site" evidence="11">
    <location>
        <begin position="182"/>
        <end position="186"/>
    </location>
    <ligand>
        <name>pyridoxal 5'-phosphate</name>
        <dbReference type="ChEBI" id="CHEBI:597326"/>
    </ligand>
</feature>
<evidence type="ECO:0000256" key="13">
    <source>
        <dbReference type="RuleBase" id="RU003985"/>
    </source>
</evidence>
<dbReference type="InterPro" id="IPR050214">
    <property type="entry name" value="Cys_Synth/Cystath_Beta-Synth"/>
</dbReference>
<evidence type="ECO:0000313" key="15">
    <source>
        <dbReference type="EMBL" id="MBB6679693.1"/>
    </source>
</evidence>
<sequence>MPRIVQNVTDLIGDTPLVRLNRIVPEGSAEIYVKLEYQNPGSSVKDRIAISMIEAAEQEGKLKPGDTIVEPTSGNTGIGLAMVAAAKGYRAILVMPETMSLERRNLLKAYGAELVLTPGSEGMNGAVKKAEELVAENPGYFLPQQFKNPANVKIHRETTGPEIVEAINSLDGKLDAFVAGIGTGGTISGAGEVLKKSFPNIKIVAVEPSASPILSGGKPGPHKIQGIGANFIPDILNREVYDQVLPVENDDAFETARTVAKKEGLLVGISSGAAIFAALQVAKELGAGKRVVAIVPSNGERYLSTPLFNFDN</sequence>
<keyword evidence="9 13" id="KW-0198">Cysteine biosynthesis</keyword>
<dbReference type="Gene3D" id="3.40.50.1100">
    <property type="match status" value="2"/>
</dbReference>
<dbReference type="CDD" id="cd01561">
    <property type="entry name" value="CBS_like"/>
    <property type="match status" value="1"/>
</dbReference>
<evidence type="ECO:0000259" key="14">
    <source>
        <dbReference type="Pfam" id="PF00291"/>
    </source>
</evidence>
<comment type="pathway">
    <text evidence="2">Amino-acid biosynthesis; L-cysteine biosynthesis; L-cysteine from L-serine: step 2/2.</text>
</comment>
<organism evidence="15 16">
    <name type="scientific">Cohnella lubricantis</name>
    <dbReference type="NCBI Taxonomy" id="2163172"/>
    <lineage>
        <taxon>Bacteria</taxon>
        <taxon>Bacillati</taxon>
        <taxon>Bacillota</taxon>
        <taxon>Bacilli</taxon>
        <taxon>Bacillales</taxon>
        <taxon>Paenibacillaceae</taxon>
        <taxon>Cohnella</taxon>
    </lineage>
</organism>
<dbReference type="InterPro" id="IPR005856">
    <property type="entry name" value="Cys_synth"/>
</dbReference>
<evidence type="ECO:0000256" key="8">
    <source>
        <dbReference type="ARBA" id="ARBA00022898"/>
    </source>
</evidence>
<dbReference type="Proteomes" id="UP000574133">
    <property type="component" value="Unassembled WGS sequence"/>
</dbReference>
<comment type="cofactor">
    <cofactor evidence="1 11 13">
        <name>pyridoxal 5'-phosphate</name>
        <dbReference type="ChEBI" id="CHEBI:597326"/>
    </cofactor>
</comment>
<evidence type="ECO:0000256" key="1">
    <source>
        <dbReference type="ARBA" id="ARBA00001933"/>
    </source>
</evidence>
<dbReference type="EMBL" id="JACJVN010000100">
    <property type="protein sequence ID" value="MBB6679693.1"/>
    <property type="molecule type" value="Genomic_DNA"/>
</dbReference>
<dbReference type="Pfam" id="PF00291">
    <property type="entry name" value="PALP"/>
    <property type="match status" value="1"/>
</dbReference>
<evidence type="ECO:0000256" key="9">
    <source>
        <dbReference type="ARBA" id="ARBA00023192"/>
    </source>
</evidence>
<comment type="caution">
    <text evidence="15">The sequence shown here is derived from an EMBL/GenBank/DDBJ whole genome shotgun (WGS) entry which is preliminary data.</text>
</comment>
<dbReference type="InterPro" id="IPR001926">
    <property type="entry name" value="TrpB-like_PALP"/>
</dbReference>
<dbReference type="RefSeq" id="WP_185180951.1">
    <property type="nucleotide sequence ID" value="NZ_CBCSEP010000022.1"/>
</dbReference>
<feature type="domain" description="Tryptophan synthase beta chain-like PALP" evidence="14">
    <location>
        <begin position="8"/>
        <end position="296"/>
    </location>
</feature>
<dbReference type="PROSITE" id="PS00901">
    <property type="entry name" value="CYS_SYNTHASE"/>
    <property type="match status" value="1"/>
</dbReference>
<keyword evidence="7 13" id="KW-0808">Transferase</keyword>
<keyword evidence="8 11" id="KW-0663">Pyridoxal phosphate</keyword>
<reference evidence="15 16" key="1">
    <citation type="submission" date="2020-08" db="EMBL/GenBank/DDBJ databases">
        <title>Cohnella phylogeny.</title>
        <authorList>
            <person name="Dunlap C."/>
        </authorList>
    </citation>
    <scope>NUCLEOTIDE SEQUENCE [LARGE SCALE GENOMIC DNA]</scope>
    <source>
        <strain evidence="15 16">DSM 103658</strain>
    </source>
</reference>
<dbReference type="NCBIfam" id="TIGR01139">
    <property type="entry name" value="cysK"/>
    <property type="match status" value="1"/>
</dbReference>
<dbReference type="InterPro" id="IPR001216">
    <property type="entry name" value="P-phosphate_BS"/>
</dbReference>
<keyword evidence="16" id="KW-1185">Reference proteome</keyword>
<accession>A0A841TE32</accession>
<evidence type="ECO:0000313" key="16">
    <source>
        <dbReference type="Proteomes" id="UP000574133"/>
    </source>
</evidence>
<comment type="catalytic activity">
    <reaction evidence="10 13">
        <text>O-acetyl-L-serine + hydrogen sulfide = L-cysteine + acetate</text>
        <dbReference type="Rhea" id="RHEA:14829"/>
        <dbReference type="ChEBI" id="CHEBI:29919"/>
        <dbReference type="ChEBI" id="CHEBI:30089"/>
        <dbReference type="ChEBI" id="CHEBI:35235"/>
        <dbReference type="ChEBI" id="CHEBI:58340"/>
        <dbReference type="EC" id="2.5.1.47"/>
    </reaction>
</comment>
<dbReference type="GO" id="GO:0006535">
    <property type="term" value="P:cysteine biosynthetic process from serine"/>
    <property type="evidence" value="ECO:0007669"/>
    <property type="project" value="UniProtKB-UniRule"/>
</dbReference>
<dbReference type="SUPFAM" id="SSF53686">
    <property type="entry name" value="Tryptophan synthase beta subunit-like PLP-dependent enzymes"/>
    <property type="match status" value="1"/>
</dbReference>
<evidence type="ECO:0000256" key="7">
    <source>
        <dbReference type="ARBA" id="ARBA00022679"/>
    </source>
</evidence>
<evidence type="ECO:0000256" key="12">
    <source>
        <dbReference type="PIRSR" id="PIRSR605856-51"/>
    </source>
</evidence>
<dbReference type="FunFam" id="3.40.50.1100:FF:000003">
    <property type="entry name" value="Cystathionine beta-synthase"/>
    <property type="match status" value="1"/>
</dbReference>
<dbReference type="EC" id="2.5.1.47" evidence="4 13"/>